<dbReference type="AlphaFoldDB" id="A0A8S3E1V9"/>
<gene>
    <name evidence="1" type="ORF">SMN809_LOCUS59417</name>
</gene>
<evidence type="ECO:0000313" key="2">
    <source>
        <dbReference type="Proteomes" id="UP000676336"/>
    </source>
</evidence>
<dbReference type="EMBL" id="CAJOBI010226669">
    <property type="protein sequence ID" value="CAF5054768.1"/>
    <property type="molecule type" value="Genomic_DNA"/>
</dbReference>
<proteinExistence type="predicted"/>
<comment type="caution">
    <text evidence="1">The sequence shown here is derived from an EMBL/GenBank/DDBJ whole genome shotgun (WGS) entry which is preliminary data.</text>
</comment>
<reference evidence="1" key="1">
    <citation type="submission" date="2021-02" db="EMBL/GenBank/DDBJ databases">
        <authorList>
            <person name="Nowell W R."/>
        </authorList>
    </citation>
    <scope>NUCLEOTIDE SEQUENCE</scope>
</reference>
<dbReference type="Proteomes" id="UP000676336">
    <property type="component" value="Unassembled WGS sequence"/>
</dbReference>
<accession>A0A8S3E1V9</accession>
<name>A0A8S3E1V9_9BILA</name>
<organism evidence="1 2">
    <name type="scientific">Rotaria magnacalcarata</name>
    <dbReference type="NCBI Taxonomy" id="392030"/>
    <lineage>
        <taxon>Eukaryota</taxon>
        <taxon>Metazoa</taxon>
        <taxon>Spiralia</taxon>
        <taxon>Gnathifera</taxon>
        <taxon>Rotifera</taxon>
        <taxon>Eurotatoria</taxon>
        <taxon>Bdelloidea</taxon>
        <taxon>Philodinida</taxon>
        <taxon>Philodinidae</taxon>
        <taxon>Rotaria</taxon>
    </lineage>
</organism>
<protein>
    <submittedName>
        <fullName evidence="1">Uncharacterized protein</fullName>
    </submittedName>
</protein>
<evidence type="ECO:0000313" key="1">
    <source>
        <dbReference type="EMBL" id="CAF5054768.1"/>
    </source>
</evidence>
<feature type="non-terminal residue" evidence="1">
    <location>
        <position position="18"/>
    </location>
</feature>
<sequence length="18" mass="1991">MRVQGIAPFIEAEITSQT</sequence>